<protein>
    <submittedName>
        <fullName evidence="2">Spermidine N(1)-acetyltransferase</fullName>
        <ecNumber evidence="2">2.3.1.57</ecNumber>
    </submittedName>
</protein>
<evidence type="ECO:0000259" key="1">
    <source>
        <dbReference type="PROSITE" id="PS51186"/>
    </source>
</evidence>
<keyword evidence="2" id="KW-0012">Acyltransferase</keyword>
<dbReference type="RefSeq" id="WP_062468037.1">
    <property type="nucleotide sequence ID" value="NZ_BBYN01000005.1"/>
</dbReference>
<dbReference type="InterPro" id="IPR000182">
    <property type="entry name" value="GNAT_dom"/>
</dbReference>
<dbReference type="Proteomes" id="UP000188993">
    <property type="component" value="Chromosome"/>
</dbReference>
<dbReference type="PANTHER" id="PTHR43415">
    <property type="entry name" value="SPERMIDINE N(1)-ACETYLTRANSFERASE"/>
    <property type="match status" value="1"/>
</dbReference>
<keyword evidence="3" id="KW-1185">Reference proteome</keyword>
<dbReference type="AlphaFoldDB" id="A0A1S6IM46"/>
<dbReference type="OrthoDB" id="9784707at2"/>
<dbReference type="Gene3D" id="3.40.630.30">
    <property type="match status" value="1"/>
</dbReference>
<accession>A0A1S6IM46</accession>
<keyword evidence="2" id="KW-0808">Transferase</keyword>
<dbReference type="SUPFAM" id="SSF55729">
    <property type="entry name" value="Acyl-CoA N-acyltransferases (Nat)"/>
    <property type="match status" value="1"/>
</dbReference>
<evidence type="ECO:0000313" key="3">
    <source>
        <dbReference type="Proteomes" id="UP000188993"/>
    </source>
</evidence>
<dbReference type="Pfam" id="PF13302">
    <property type="entry name" value="Acetyltransf_3"/>
    <property type="match status" value="1"/>
</dbReference>
<organism evidence="2 3">
    <name type="scientific">Jeotgalibaca dankookensis</name>
    <dbReference type="NCBI Taxonomy" id="708126"/>
    <lineage>
        <taxon>Bacteria</taxon>
        <taxon>Bacillati</taxon>
        <taxon>Bacillota</taxon>
        <taxon>Bacilli</taxon>
        <taxon>Lactobacillales</taxon>
        <taxon>Carnobacteriaceae</taxon>
        <taxon>Jeotgalibaca</taxon>
    </lineage>
</organism>
<dbReference type="KEGG" id="jda:BW727_100230"/>
<reference evidence="2 3" key="1">
    <citation type="journal article" date="2014" name="Int. J. Syst. Evol. Microbiol.">
        <title>Jeotgalibaca dankookensis gen. nov., sp. nov., a member of the family Carnobacteriaceae, isolated from seujeot (Korean traditional food).</title>
        <authorList>
            <person name="Lee D.G."/>
            <person name="Trujillo M.E."/>
            <person name="Kang H."/>
            <person name="Ahn T.Y."/>
        </authorList>
    </citation>
    <scope>NUCLEOTIDE SEQUENCE [LARGE SCALE GENOMIC DNA]</scope>
    <source>
        <strain evidence="2 3">EX-07</strain>
    </source>
</reference>
<dbReference type="PANTHER" id="PTHR43415:SF3">
    <property type="entry name" value="GNAT-FAMILY ACETYLTRANSFERASE"/>
    <property type="match status" value="1"/>
</dbReference>
<dbReference type="EMBL" id="CP019728">
    <property type="protein sequence ID" value="AQS52638.1"/>
    <property type="molecule type" value="Genomic_DNA"/>
</dbReference>
<name>A0A1S6IM46_9LACT</name>
<dbReference type="GO" id="GO:0004145">
    <property type="term" value="F:diamine N-acetyltransferase activity"/>
    <property type="evidence" value="ECO:0007669"/>
    <property type="project" value="UniProtKB-EC"/>
</dbReference>
<feature type="domain" description="N-acetyltransferase" evidence="1">
    <location>
        <begin position="2"/>
        <end position="163"/>
    </location>
</feature>
<dbReference type="EC" id="2.3.1.57" evidence="2"/>
<gene>
    <name evidence="2" type="primary">speG</name>
    <name evidence="2" type="ORF">BW727_100230</name>
</gene>
<dbReference type="InterPro" id="IPR016181">
    <property type="entry name" value="Acyl_CoA_acyltransferase"/>
</dbReference>
<dbReference type="PROSITE" id="PS51186">
    <property type="entry name" value="GNAT"/>
    <property type="match status" value="1"/>
</dbReference>
<proteinExistence type="predicted"/>
<sequence length="173" mass="20572">MVRIRRFRKEDIPYKVKWVNDSENNKYLHYHLPLEEDKTLLWFNSTKNQSNRRDYTITYSEVPIGLIGLLNIDYQNKKAEYYIMIGNTKHKGKGIAKKASELLIEIGYREIKLNKIYLYTEVENNLAQKLFESIGFSKEGVLKEDLIVEGVKIDRFIYGLLMEEHFKQENNND</sequence>
<evidence type="ECO:0000313" key="2">
    <source>
        <dbReference type="EMBL" id="AQS52638.1"/>
    </source>
</evidence>
<dbReference type="STRING" id="708126.BW727_100230"/>